<dbReference type="AlphaFoldDB" id="A0A249PDF2"/>
<evidence type="ECO:0000313" key="2">
    <source>
        <dbReference type="EMBL" id="ASY63805.1"/>
    </source>
</evidence>
<sequence length="59" mass="6216">MADDEDAPTDQRPPFLARLSAIETIIVAAIALTALAGLMLIGKGFYLKATACLLEANLL</sequence>
<gene>
    <name evidence="2" type="ORF">SJ05684_c23650</name>
</gene>
<accession>A0A249PDF2</accession>
<proteinExistence type="predicted"/>
<protein>
    <submittedName>
        <fullName evidence="2">Uncharacterized protein</fullName>
    </submittedName>
</protein>
<evidence type="ECO:0000313" key="3">
    <source>
        <dbReference type="Proteomes" id="UP000217211"/>
    </source>
</evidence>
<name>A0A249PDF2_9HYPH</name>
<dbReference type="RefSeq" id="WP_034851425.1">
    <property type="nucleotide sequence ID" value="NZ_AJQT01000012.1"/>
</dbReference>
<organism evidence="2 3">
    <name type="scientific">Sinorhizobium sojae CCBAU 05684</name>
    <dbReference type="NCBI Taxonomy" id="716928"/>
    <lineage>
        <taxon>Bacteria</taxon>
        <taxon>Pseudomonadati</taxon>
        <taxon>Pseudomonadota</taxon>
        <taxon>Alphaproteobacteria</taxon>
        <taxon>Hyphomicrobiales</taxon>
        <taxon>Rhizobiaceae</taxon>
        <taxon>Sinorhizobium/Ensifer group</taxon>
        <taxon>Sinorhizobium</taxon>
    </lineage>
</organism>
<reference evidence="2 3" key="1">
    <citation type="submission" date="2017-08" db="EMBL/GenBank/DDBJ databases">
        <title>Multipartite genome sequences of Sinorhizobium species nodulating soybeans.</title>
        <authorList>
            <person name="Tian C.F."/>
        </authorList>
    </citation>
    <scope>NUCLEOTIDE SEQUENCE [LARGE SCALE GENOMIC DNA]</scope>
    <source>
        <strain evidence="2 3">CCBAU 05684</strain>
    </source>
</reference>
<feature type="transmembrane region" description="Helical" evidence="1">
    <location>
        <begin position="20"/>
        <end position="41"/>
    </location>
</feature>
<dbReference type="KEGG" id="esj:SJ05684_c23650"/>
<evidence type="ECO:0000256" key="1">
    <source>
        <dbReference type="SAM" id="Phobius"/>
    </source>
</evidence>
<dbReference type="Proteomes" id="UP000217211">
    <property type="component" value="Chromosome"/>
</dbReference>
<keyword evidence="1" id="KW-0812">Transmembrane</keyword>
<keyword evidence="1" id="KW-1133">Transmembrane helix</keyword>
<dbReference type="STRING" id="716928.GCA_000261485_00488"/>
<keyword evidence="3" id="KW-1185">Reference proteome</keyword>
<keyword evidence="1" id="KW-0472">Membrane</keyword>
<dbReference type="EMBL" id="CP023067">
    <property type="protein sequence ID" value="ASY63805.1"/>
    <property type="molecule type" value="Genomic_DNA"/>
</dbReference>